<dbReference type="PANTHER" id="PTHR19375">
    <property type="entry name" value="HEAT SHOCK PROTEIN 70KDA"/>
    <property type="match status" value="1"/>
</dbReference>
<dbReference type="GO" id="GO:0140662">
    <property type="term" value="F:ATP-dependent protein folding chaperone"/>
    <property type="evidence" value="ECO:0007669"/>
    <property type="project" value="InterPro"/>
</dbReference>
<feature type="compositionally biased region" description="Gly residues" evidence="6">
    <location>
        <begin position="628"/>
        <end position="642"/>
    </location>
</feature>
<keyword evidence="4" id="KW-0346">Stress response</keyword>
<dbReference type="PROSITE" id="PS00297">
    <property type="entry name" value="HSP70_1"/>
    <property type="match status" value="1"/>
</dbReference>
<feature type="region of interest" description="Disordered" evidence="6">
    <location>
        <begin position="614"/>
        <end position="650"/>
    </location>
</feature>
<dbReference type="Gene3D" id="3.30.30.30">
    <property type="match status" value="1"/>
</dbReference>
<dbReference type="SMR" id="A0A023W7L5"/>
<comment type="similarity">
    <text evidence="1 5">Belongs to the heat shock protein 70 family.</text>
</comment>
<dbReference type="FunFam" id="3.90.640.10:FF:000134">
    <property type="entry name" value="Heat shock cognate 71 kDa protein"/>
    <property type="match status" value="1"/>
</dbReference>
<gene>
    <name evidence="7" type="primary">HSP70</name>
</gene>
<protein>
    <submittedName>
        <fullName evidence="7">HSP70 protein</fullName>
    </submittedName>
</protein>
<evidence type="ECO:0000256" key="2">
    <source>
        <dbReference type="ARBA" id="ARBA00022741"/>
    </source>
</evidence>
<dbReference type="EMBL" id="KJ569079">
    <property type="protein sequence ID" value="AHY27547.1"/>
    <property type="molecule type" value="mRNA"/>
</dbReference>
<reference evidence="7" key="1">
    <citation type="journal article" date="2015" name="Gene">
        <title>Molecular cloning and sequence analysis of heat shock proteins 70 (HSP70) and 90 (HSP90) and their expression analysis when exposed to benzo(a)pyrene in the clam Ruditapes philippinarum.</title>
        <authorList>
            <person name="Liu T."/>
            <person name="Pan L."/>
            <person name="Cai Y."/>
            <person name="Miao J."/>
        </authorList>
    </citation>
    <scope>NUCLEOTIDE SEQUENCE</scope>
</reference>
<dbReference type="InterPro" id="IPR018181">
    <property type="entry name" value="Heat_shock_70_CS"/>
</dbReference>
<keyword evidence="3 5" id="KW-0067">ATP-binding</keyword>
<dbReference type="InterPro" id="IPR043129">
    <property type="entry name" value="ATPase_NBD"/>
</dbReference>
<dbReference type="FunFam" id="3.30.420.40:FF:000026">
    <property type="entry name" value="Heat shock protein 70"/>
    <property type="match status" value="1"/>
</dbReference>
<dbReference type="FunFam" id="3.30.30.30:FF:000001">
    <property type="entry name" value="heat shock 70 kDa protein-like"/>
    <property type="match status" value="1"/>
</dbReference>
<dbReference type="Gene3D" id="1.20.1270.10">
    <property type="match status" value="1"/>
</dbReference>
<dbReference type="InterPro" id="IPR029048">
    <property type="entry name" value="HSP70_C_sf"/>
</dbReference>
<dbReference type="NCBIfam" id="NF001413">
    <property type="entry name" value="PRK00290.1"/>
    <property type="match status" value="1"/>
</dbReference>
<dbReference type="FunFam" id="3.30.420.40:FF:000135">
    <property type="entry name" value="Heat shock cognate 71 kDa protein"/>
    <property type="match status" value="1"/>
</dbReference>
<organism evidence="7">
    <name type="scientific">Ruditapes philippinarum</name>
    <name type="common">Japanese carpet shell</name>
    <name type="synonym">Venerupis philippinarum</name>
    <dbReference type="NCBI Taxonomy" id="129788"/>
    <lineage>
        <taxon>Eukaryota</taxon>
        <taxon>Metazoa</taxon>
        <taxon>Spiralia</taxon>
        <taxon>Lophotrochozoa</taxon>
        <taxon>Mollusca</taxon>
        <taxon>Bivalvia</taxon>
        <taxon>Autobranchia</taxon>
        <taxon>Heteroconchia</taxon>
        <taxon>Euheterodonta</taxon>
        <taxon>Imparidentia</taxon>
        <taxon>Neoheterodontei</taxon>
        <taxon>Venerida</taxon>
        <taxon>Veneroidea</taxon>
        <taxon>Veneridae</taxon>
        <taxon>Ruditapes</taxon>
    </lineage>
</organism>
<dbReference type="Pfam" id="PF00012">
    <property type="entry name" value="HSP70"/>
    <property type="match status" value="1"/>
</dbReference>
<dbReference type="AlphaFoldDB" id="A0A023W7L5"/>
<dbReference type="FunFam" id="3.30.420.40:FF:000172">
    <property type="entry name" value="Heat shock 70 kDa protein"/>
    <property type="match status" value="1"/>
</dbReference>
<sequence length="650" mass="71182">MSKAPAIGIDLGTTYSCVGVFQHGKVEIIANDQGNRTTPSYVAFTDTERLIGDAAKNQVAMNPTNTIFDAKRLIGRKFDESAVQSDMKHWPFNVINDATKPKLQVEYKGETKTFFPEEISSMVLNKMKETAEAFLGKTVTNAVITVPAYFNDSQRQATKDAGTISGLNILRIINEPTAAAIAYGLDKKVGGERNVLIFDLGGGTFDVSILTIEDGIFEVKSTSGDTHLGGEDFDNRMVNHFIQEFKRKHKKDMKDNKRAVRRLRTACERAKRTLSSSTQASIEIDSLFEGIDFYTSITRARFEELNADLFRGTLEPVEKSLRDAKFDKSGIHEIVLVGGSTRIPKIQKLLQDFFNGKELNKSINPDEAVAYGAAVQAAILHGDKSEEVQDLLLLDVTPLSLGIETAGGVMTSLIKRNTTIPTKQTQTFTTYSDNQPGVLIQVYEGERAMTKDNNILGKFELTGIPPAPRGVPQIEVTFDIDANGILNVTACDKSTGKENKITITNDKGRLSKEEIDRMVNDAEKYKAEDDKQKERISAKNGLESYSFNMKSTVEDEKLKDKISEDDRKVIIDKCNEVISWLDANQLAEKEEYDDKQKDLEKICNPIIQKLYAAGGAPGGAPGGMPDFGAGGAGAAPGGGSSGGPTIEEVD</sequence>
<dbReference type="SUPFAM" id="SSF100934">
    <property type="entry name" value="Heat shock protein 70kD (HSP70), C-terminal subdomain"/>
    <property type="match status" value="1"/>
</dbReference>
<dbReference type="SUPFAM" id="SSF100920">
    <property type="entry name" value="Heat shock protein 70kD (HSP70), peptide-binding domain"/>
    <property type="match status" value="1"/>
</dbReference>
<dbReference type="Gene3D" id="3.90.640.10">
    <property type="entry name" value="Actin, Chain A, domain 4"/>
    <property type="match status" value="1"/>
</dbReference>
<dbReference type="PROSITE" id="PS01036">
    <property type="entry name" value="HSP70_3"/>
    <property type="match status" value="1"/>
</dbReference>
<dbReference type="PRINTS" id="PR00301">
    <property type="entry name" value="HEATSHOCK70"/>
</dbReference>
<dbReference type="CDD" id="cd10233">
    <property type="entry name" value="ASKHA_NBD_HSP70_HSPA1"/>
    <property type="match status" value="1"/>
</dbReference>
<dbReference type="FunFam" id="1.20.1270.10:FF:000003">
    <property type="entry name" value="heat shock cognate 71 kDa protein-like"/>
    <property type="match status" value="1"/>
</dbReference>
<evidence type="ECO:0000256" key="3">
    <source>
        <dbReference type="ARBA" id="ARBA00022840"/>
    </source>
</evidence>
<dbReference type="InterPro" id="IPR029047">
    <property type="entry name" value="HSP70_peptide-bd_sf"/>
</dbReference>
<evidence type="ECO:0000256" key="1">
    <source>
        <dbReference type="ARBA" id="ARBA00007381"/>
    </source>
</evidence>
<dbReference type="PROSITE" id="PS00329">
    <property type="entry name" value="HSP70_2"/>
    <property type="match status" value="1"/>
</dbReference>
<proteinExistence type="evidence at transcript level"/>
<dbReference type="Gene3D" id="3.30.420.40">
    <property type="match status" value="2"/>
</dbReference>
<evidence type="ECO:0000256" key="5">
    <source>
        <dbReference type="RuleBase" id="RU003322"/>
    </source>
</evidence>
<evidence type="ECO:0000256" key="4">
    <source>
        <dbReference type="ARBA" id="ARBA00023016"/>
    </source>
</evidence>
<dbReference type="FunFam" id="2.60.34.10:FF:000002">
    <property type="entry name" value="Heat shock 70 kDa"/>
    <property type="match status" value="1"/>
</dbReference>
<accession>A0A023W7L5</accession>
<dbReference type="InterPro" id="IPR013126">
    <property type="entry name" value="Hsp_70_fam"/>
</dbReference>
<keyword evidence="2 5" id="KW-0547">Nucleotide-binding</keyword>
<evidence type="ECO:0000313" key="7">
    <source>
        <dbReference type="EMBL" id="AHY27547.1"/>
    </source>
</evidence>
<evidence type="ECO:0000256" key="6">
    <source>
        <dbReference type="SAM" id="MobiDB-lite"/>
    </source>
</evidence>
<name>A0A023W7L5_RUDPH</name>
<dbReference type="SUPFAM" id="SSF53067">
    <property type="entry name" value="Actin-like ATPase domain"/>
    <property type="match status" value="2"/>
</dbReference>
<dbReference type="GO" id="GO:0005524">
    <property type="term" value="F:ATP binding"/>
    <property type="evidence" value="ECO:0007669"/>
    <property type="project" value="UniProtKB-KW"/>
</dbReference>
<dbReference type="Gene3D" id="2.60.34.10">
    <property type="entry name" value="Substrate Binding Domain Of DNAk, Chain A, domain 1"/>
    <property type="match status" value="1"/>
</dbReference>